<dbReference type="Proteomes" id="UP000092730">
    <property type="component" value="Chromosome 5"/>
</dbReference>
<evidence type="ECO:0000313" key="4">
    <source>
        <dbReference type="Proteomes" id="UP000092730"/>
    </source>
</evidence>
<keyword evidence="4" id="KW-1185">Reference proteome</keyword>
<protein>
    <submittedName>
        <fullName evidence="2">Uncharacterized protein</fullName>
    </submittedName>
</protein>
<gene>
    <name evidence="2" type="ORF">I302_06131</name>
    <name evidence="3" type="ORF">I302_106608</name>
</gene>
<dbReference type="GeneID" id="30210530"/>
<evidence type="ECO:0000256" key="1">
    <source>
        <dbReference type="SAM" id="MobiDB-lite"/>
    </source>
</evidence>
<reference evidence="2" key="3">
    <citation type="submission" date="2014-01" db="EMBL/GenBank/DDBJ databases">
        <title>Evolution of pathogenesis and genome organization in the Tremellales.</title>
        <authorList>
            <person name="Cuomo C."/>
            <person name="Litvintseva A."/>
            <person name="Heitman J."/>
            <person name="Chen Y."/>
            <person name="Sun S."/>
            <person name="Springer D."/>
            <person name="Dromer F."/>
            <person name="Young S."/>
            <person name="Zeng Q."/>
            <person name="Chapman S."/>
            <person name="Gujja S."/>
            <person name="Saif S."/>
            <person name="Birren B."/>
        </authorList>
    </citation>
    <scope>NUCLEOTIDE SEQUENCE</scope>
    <source>
        <strain evidence="2">CBS 10118</strain>
    </source>
</reference>
<reference evidence="3" key="4">
    <citation type="submission" date="2024-02" db="EMBL/GenBank/DDBJ databases">
        <title>Comparative genomics of Cryptococcus and Kwoniella reveals pathogenesis evolution and contrasting modes of karyotype evolution via chromosome fusion or intercentromeric recombination.</title>
        <authorList>
            <person name="Coelho M.A."/>
            <person name="David-Palma M."/>
            <person name="Shea T."/>
            <person name="Bowers K."/>
            <person name="McGinley-Smith S."/>
            <person name="Mohammad A.W."/>
            <person name="Gnirke A."/>
            <person name="Yurkov A.M."/>
            <person name="Nowrousian M."/>
            <person name="Sun S."/>
            <person name="Cuomo C.A."/>
            <person name="Heitman J."/>
        </authorList>
    </citation>
    <scope>NUCLEOTIDE SEQUENCE</scope>
    <source>
        <strain evidence="3">CBS 10118</strain>
    </source>
</reference>
<dbReference type="EMBL" id="CP144545">
    <property type="protein sequence ID" value="WVW84574.1"/>
    <property type="molecule type" value="Genomic_DNA"/>
</dbReference>
<accession>A0A1B9G0Y4</accession>
<feature type="region of interest" description="Disordered" evidence="1">
    <location>
        <begin position="1"/>
        <end position="20"/>
    </location>
</feature>
<dbReference type="AlphaFoldDB" id="A0A1B9G0Y4"/>
<organism evidence="2">
    <name type="scientific">Kwoniella bestiolae CBS 10118</name>
    <dbReference type="NCBI Taxonomy" id="1296100"/>
    <lineage>
        <taxon>Eukaryota</taxon>
        <taxon>Fungi</taxon>
        <taxon>Dikarya</taxon>
        <taxon>Basidiomycota</taxon>
        <taxon>Agaricomycotina</taxon>
        <taxon>Tremellomycetes</taxon>
        <taxon>Tremellales</taxon>
        <taxon>Cryptococcaceae</taxon>
        <taxon>Kwoniella</taxon>
    </lineage>
</organism>
<evidence type="ECO:0000313" key="2">
    <source>
        <dbReference type="EMBL" id="OCF24670.1"/>
    </source>
</evidence>
<dbReference type="KEGG" id="kbi:30210530"/>
<name>A0A1B9G0Y4_9TREE</name>
<dbReference type="OrthoDB" id="2563608at2759"/>
<dbReference type="RefSeq" id="XP_019045740.1">
    <property type="nucleotide sequence ID" value="XM_019192743.1"/>
</dbReference>
<reference evidence="2" key="1">
    <citation type="submission" date="2013-07" db="EMBL/GenBank/DDBJ databases">
        <title>The Genome Sequence of Cryptococcus bestiolae CBS10118.</title>
        <authorList>
            <consortium name="The Broad Institute Genome Sequencing Platform"/>
            <person name="Cuomo C."/>
            <person name="Litvintseva A."/>
            <person name="Chen Y."/>
            <person name="Heitman J."/>
            <person name="Sun S."/>
            <person name="Springer D."/>
            <person name="Dromer F."/>
            <person name="Young S.K."/>
            <person name="Zeng Q."/>
            <person name="Gargeya S."/>
            <person name="Fitzgerald M."/>
            <person name="Abouelleil A."/>
            <person name="Alvarado L."/>
            <person name="Berlin A.M."/>
            <person name="Chapman S.B."/>
            <person name="Dewar J."/>
            <person name="Goldberg J."/>
            <person name="Griggs A."/>
            <person name="Gujja S."/>
            <person name="Hansen M."/>
            <person name="Howarth C."/>
            <person name="Imamovic A."/>
            <person name="Larimer J."/>
            <person name="McCowan C."/>
            <person name="Murphy C."/>
            <person name="Pearson M."/>
            <person name="Priest M."/>
            <person name="Roberts A."/>
            <person name="Saif S."/>
            <person name="Shea T."/>
            <person name="Sykes S."/>
            <person name="Wortman J."/>
            <person name="Nusbaum C."/>
            <person name="Birren B."/>
        </authorList>
    </citation>
    <scope>NUCLEOTIDE SEQUENCE [LARGE SCALE GENOMIC DNA]</scope>
    <source>
        <strain evidence="2">CBS 10118</strain>
    </source>
</reference>
<proteinExistence type="predicted"/>
<reference evidence="3" key="2">
    <citation type="submission" date="2013-07" db="EMBL/GenBank/DDBJ databases">
        <authorList>
            <consortium name="The Broad Institute Genome Sequencing Platform"/>
            <person name="Cuomo C."/>
            <person name="Litvintseva A."/>
            <person name="Chen Y."/>
            <person name="Heitman J."/>
            <person name="Sun S."/>
            <person name="Springer D."/>
            <person name="Dromer F."/>
            <person name="Young S.K."/>
            <person name="Zeng Q."/>
            <person name="Gargeya S."/>
            <person name="Fitzgerald M."/>
            <person name="Abouelleil A."/>
            <person name="Alvarado L."/>
            <person name="Berlin A.M."/>
            <person name="Chapman S.B."/>
            <person name="Dewar J."/>
            <person name="Goldberg J."/>
            <person name="Griggs A."/>
            <person name="Gujja S."/>
            <person name="Hansen M."/>
            <person name="Howarth C."/>
            <person name="Imamovic A."/>
            <person name="Larimer J."/>
            <person name="McCowan C."/>
            <person name="Murphy C."/>
            <person name="Pearson M."/>
            <person name="Priest M."/>
            <person name="Roberts A."/>
            <person name="Saif S."/>
            <person name="Shea T."/>
            <person name="Sykes S."/>
            <person name="Wortman J."/>
            <person name="Nusbaum C."/>
            <person name="Birren B."/>
        </authorList>
    </citation>
    <scope>NUCLEOTIDE SEQUENCE</scope>
    <source>
        <strain evidence="3">CBS 10118</strain>
    </source>
</reference>
<dbReference type="EMBL" id="KI894022">
    <property type="protein sequence ID" value="OCF24670.1"/>
    <property type="molecule type" value="Genomic_DNA"/>
</dbReference>
<sequence>MCFGPRKPIPPPLRPTGPPGSPLYHYDYGDMPSNPLPSGYTFNPYVSSLQPDQVYLVGVFLSQIVDFTTRPQSRDPFAPRLDIASLVYPDWVSQEVRSGVHSSLPPDLLRPDGVPLLLQCPPGFAEQLQQQAQVVARPHPEVIYFGWRYIPMAEES</sequence>
<feature type="compositionally biased region" description="Pro residues" evidence="1">
    <location>
        <begin position="7"/>
        <end position="20"/>
    </location>
</feature>
<evidence type="ECO:0000313" key="3">
    <source>
        <dbReference type="EMBL" id="WVW84574.1"/>
    </source>
</evidence>
<dbReference type="VEuPathDB" id="FungiDB:I302_06131"/>